<evidence type="ECO:0000256" key="2">
    <source>
        <dbReference type="ARBA" id="ARBA00022692"/>
    </source>
</evidence>
<feature type="transmembrane region" description="Helical" evidence="6">
    <location>
        <begin position="366"/>
        <end position="387"/>
    </location>
</feature>
<dbReference type="Proteomes" id="UP001578633">
    <property type="component" value="Chromosome 1"/>
</dbReference>
<evidence type="ECO:0000313" key="10">
    <source>
        <dbReference type="Proteomes" id="UP001578633"/>
    </source>
</evidence>
<organism evidence="9 10">
    <name type="scientific">Alternaria dauci</name>
    <dbReference type="NCBI Taxonomy" id="48095"/>
    <lineage>
        <taxon>Eukaryota</taxon>
        <taxon>Fungi</taxon>
        <taxon>Dikarya</taxon>
        <taxon>Ascomycota</taxon>
        <taxon>Pezizomycotina</taxon>
        <taxon>Dothideomycetes</taxon>
        <taxon>Pleosporomycetidae</taxon>
        <taxon>Pleosporales</taxon>
        <taxon>Pleosporineae</taxon>
        <taxon>Pleosporaceae</taxon>
        <taxon>Alternaria</taxon>
        <taxon>Alternaria sect. Porri</taxon>
    </lineage>
</organism>
<gene>
    <name evidence="9" type="ORF">ACET3X_000206</name>
</gene>
<comment type="subcellular location">
    <subcellularLocation>
        <location evidence="1">Membrane</location>
        <topology evidence="1">Multi-pass membrane protein</topology>
    </subcellularLocation>
</comment>
<evidence type="ECO:0008006" key="11">
    <source>
        <dbReference type="Google" id="ProtNLM"/>
    </source>
</evidence>
<keyword evidence="10" id="KW-1185">Reference proteome</keyword>
<feature type="domain" description="Abscisic acid G-protein coupled receptor-like" evidence="7">
    <location>
        <begin position="258"/>
        <end position="434"/>
    </location>
</feature>
<evidence type="ECO:0000259" key="8">
    <source>
        <dbReference type="Pfam" id="PF12537"/>
    </source>
</evidence>
<dbReference type="PANTHER" id="PTHR15948:SF0">
    <property type="entry name" value="GOLGI PH REGULATOR A-RELATED"/>
    <property type="match status" value="1"/>
</dbReference>
<evidence type="ECO:0000256" key="3">
    <source>
        <dbReference type="ARBA" id="ARBA00022989"/>
    </source>
</evidence>
<feature type="transmembrane region" description="Helical" evidence="6">
    <location>
        <begin position="136"/>
        <end position="157"/>
    </location>
</feature>
<dbReference type="InterPro" id="IPR015672">
    <property type="entry name" value="GPHR/GTG"/>
</dbReference>
<dbReference type="InterPro" id="IPR022535">
    <property type="entry name" value="Golgi_pH-regulator_cons_dom"/>
</dbReference>
<dbReference type="GeneID" id="96080528"/>
<feature type="transmembrane region" description="Helical" evidence="6">
    <location>
        <begin position="12"/>
        <end position="32"/>
    </location>
</feature>
<name>A0ABR3UW45_9PLEO</name>
<keyword evidence="2 6" id="KW-0812">Transmembrane</keyword>
<dbReference type="PANTHER" id="PTHR15948">
    <property type="entry name" value="G-PROTEIN COUPLED RECEPTOR 89-RELATED"/>
    <property type="match status" value="1"/>
</dbReference>
<feature type="region of interest" description="Disordered" evidence="5">
    <location>
        <begin position="478"/>
        <end position="546"/>
    </location>
</feature>
<dbReference type="RefSeq" id="XP_069310448.1">
    <property type="nucleotide sequence ID" value="XM_069447405.1"/>
</dbReference>
<keyword evidence="3 6" id="KW-1133">Transmembrane helix</keyword>
<reference evidence="9 10" key="1">
    <citation type="submission" date="2024-09" db="EMBL/GenBank/DDBJ databases">
        <title>T2T genomes of carrot and Alternaria dauci and their utility for understanding host-pathogen interaction during carrot leaf blight disease.</title>
        <authorList>
            <person name="Liu W."/>
            <person name="Xu S."/>
            <person name="Ou C."/>
            <person name="Liu X."/>
            <person name="Zhuang F."/>
            <person name="Deng X.W."/>
        </authorList>
    </citation>
    <scope>NUCLEOTIDE SEQUENCE [LARGE SCALE GENOMIC DNA]</scope>
    <source>
        <strain evidence="9 10">A2016</strain>
    </source>
</reference>
<evidence type="ECO:0000259" key="7">
    <source>
        <dbReference type="Pfam" id="PF12430"/>
    </source>
</evidence>
<sequence length="546" mass="60191">MLSRLRPNARSLASIIFSTNFALSAVLAELILCEISNTVNRATRTLALKITLPSLLFLLVIATPAFEIHSIVSGTGLNITGEQKSRRRAAWALELCGLAAWLAGFWYLGRGLLGSYLHEESYEHDHTFSEGCLERIGIIGISLMASLAGFAAISALWHTFGVKYRPVTESDIGRKQAGIQATNDMLLAKESRLRAVERKLADNPQQGFMGRIVGSIRGNPDIQERNTLQLEIQGLETMRHTLQNSLTVLQARRQNQLRSHTANGKLLNIVSYIFAMYCAYRIIATTITTLRRFSSPNASFASNDPINNVLALLAKHWDPTIDRVAWSRTISFLLSGVMLLLSFNSVLQTFYLFARVVPGLLHHARTNFALIISQITATYVISSALLLRSNLPPEMKSKIGDALGAPLEPGFTERWFEGWFLAASAATVLGLWLEAEGQLRRNNSIDTPKSSHKLYYRLQLHLHNSTKPIHIPTAITMSAPNAGRQSPEPERQSSAQAGQTADNVNDQGAGPKEGAEKSSDNTKDSLSSNPQHTLEKHAEETTSKKV</sequence>
<dbReference type="InterPro" id="IPR025969">
    <property type="entry name" value="ABA_GPCR_dom"/>
</dbReference>
<evidence type="ECO:0000256" key="1">
    <source>
        <dbReference type="ARBA" id="ARBA00004141"/>
    </source>
</evidence>
<dbReference type="Pfam" id="PF12537">
    <property type="entry name" value="GPHR_N"/>
    <property type="match status" value="1"/>
</dbReference>
<evidence type="ECO:0000256" key="6">
    <source>
        <dbReference type="SAM" id="Phobius"/>
    </source>
</evidence>
<feature type="transmembrane region" description="Helical" evidence="6">
    <location>
        <begin position="415"/>
        <end position="433"/>
    </location>
</feature>
<feature type="transmembrane region" description="Helical" evidence="6">
    <location>
        <begin position="332"/>
        <end position="354"/>
    </location>
</feature>
<feature type="transmembrane region" description="Helical" evidence="6">
    <location>
        <begin position="52"/>
        <end position="77"/>
    </location>
</feature>
<dbReference type="Pfam" id="PF12430">
    <property type="entry name" value="ABA_GPCR"/>
    <property type="match status" value="1"/>
</dbReference>
<feature type="transmembrane region" description="Helical" evidence="6">
    <location>
        <begin position="266"/>
        <end position="283"/>
    </location>
</feature>
<feature type="compositionally biased region" description="Basic and acidic residues" evidence="5">
    <location>
        <begin position="513"/>
        <end position="523"/>
    </location>
</feature>
<evidence type="ECO:0000313" key="9">
    <source>
        <dbReference type="EMBL" id="KAL1799864.1"/>
    </source>
</evidence>
<feature type="domain" description="Golgi pH regulator conserved" evidence="8">
    <location>
        <begin position="127"/>
        <end position="193"/>
    </location>
</feature>
<protein>
    <recommendedName>
        <fullName evidence="11">Golgi pH regulator</fullName>
    </recommendedName>
</protein>
<keyword evidence="4 6" id="KW-0472">Membrane</keyword>
<evidence type="ECO:0000256" key="5">
    <source>
        <dbReference type="SAM" id="MobiDB-lite"/>
    </source>
</evidence>
<accession>A0ABR3UW45</accession>
<comment type="caution">
    <text evidence="9">The sequence shown here is derived from an EMBL/GenBank/DDBJ whole genome shotgun (WGS) entry which is preliminary data.</text>
</comment>
<evidence type="ECO:0000256" key="4">
    <source>
        <dbReference type="ARBA" id="ARBA00023136"/>
    </source>
</evidence>
<dbReference type="EMBL" id="JBHGVX010000001">
    <property type="protein sequence ID" value="KAL1799864.1"/>
    <property type="molecule type" value="Genomic_DNA"/>
</dbReference>
<proteinExistence type="predicted"/>
<feature type="compositionally biased region" description="Basic and acidic residues" evidence="5">
    <location>
        <begin position="533"/>
        <end position="546"/>
    </location>
</feature>
<feature type="transmembrane region" description="Helical" evidence="6">
    <location>
        <begin position="89"/>
        <end position="108"/>
    </location>
</feature>
<feature type="compositionally biased region" description="Polar residues" evidence="5">
    <location>
        <begin position="492"/>
        <end position="506"/>
    </location>
</feature>